<feature type="non-terminal residue" evidence="1">
    <location>
        <position position="1"/>
    </location>
</feature>
<dbReference type="OrthoDB" id="10530013at2759"/>
<dbReference type="Proteomes" id="UP000601435">
    <property type="component" value="Unassembled WGS sequence"/>
</dbReference>
<dbReference type="AlphaFoldDB" id="A0A813CJH5"/>
<reference evidence="1" key="1">
    <citation type="submission" date="2021-02" db="EMBL/GenBank/DDBJ databases">
        <authorList>
            <person name="Dougan E. K."/>
            <person name="Rhodes N."/>
            <person name="Thang M."/>
            <person name="Chan C."/>
        </authorList>
    </citation>
    <scope>NUCLEOTIDE SEQUENCE</scope>
</reference>
<evidence type="ECO:0000313" key="1">
    <source>
        <dbReference type="EMBL" id="CAE7942607.1"/>
    </source>
</evidence>
<protein>
    <submittedName>
        <fullName evidence="1">Uncharacterized protein</fullName>
    </submittedName>
</protein>
<keyword evidence="2" id="KW-1185">Reference proteome</keyword>
<name>A0A813CJH5_9DINO</name>
<accession>A0A813CJH5</accession>
<sequence length="280" mass="31217">VPALLYRPPLLDFDASCGFPGEGPASPGLAAMEALSPEMPVEKATQSARDSLWNAFMAWCRAEAIPEETFVSEGPVDVDVINAVMSRYGRALYEAGRPYNHYSETVNALASKLPKIRRLLQPAWDVAFQWQRLEPHIHHQAMPWQVLPALITASLFWGWLDVAGMMALAWGGLGRIGELFAATRGDLGLPLDVQGTIDYILLAIKEPKTRNTAARHQTLKLDHPELMRVVSLAFARKHRAQFLWPFAPGTFRQRFAKLTEAHELGRFKEVGLRPLDLGSL</sequence>
<evidence type="ECO:0000313" key="2">
    <source>
        <dbReference type="Proteomes" id="UP000601435"/>
    </source>
</evidence>
<organism evidence="1 2">
    <name type="scientific">Symbiodinium necroappetens</name>
    <dbReference type="NCBI Taxonomy" id="1628268"/>
    <lineage>
        <taxon>Eukaryota</taxon>
        <taxon>Sar</taxon>
        <taxon>Alveolata</taxon>
        <taxon>Dinophyceae</taxon>
        <taxon>Suessiales</taxon>
        <taxon>Symbiodiniaceae</taxon>
        <taxon>Symbiodinium</taxon>
    </lineage>
</organism>
<dbReference type="EMBL" id="CAJNJA010097158">
    <property type="protein sequence ID" value="CAE7942607.1"/>
    <property type="molecule type" value="Genomic_DNA"/>
</dbReference>
<comment type="caution">
    <text evidence="1">The sequence shown here is derived from an EMBL/GenBank/DDBJ whole genome shotgun (WGS) entry which is preliminary data.</text>
</comment>
<gene>
    <name evidence="1" type="ORF">SNEC2469_LOCUS34730</name>
</gene>
<proteinExistence type="predicted"/>